<dbReference type="InterPro" id="IPR050483">
    <property type="entry name" value="CoA-transferase_III_domain"/>
</dbReference>
<dbReference type="Proteomes" id="UP000247437">
    <property type="component" value="Unassembled WGS sequence"/>
</dbReference>
<dbReference type="Pfam" id="PF02515">
    <property type="entry name" value="CoA_transf_3"/>
    <property type="match status" value="1"/>
</dbReference>
<dbReference type="SUPFAM" id="SSF89796">
    <property type="entry name" value="CoA-transferase family III (CaiB/BaiF)"/>
    <property type="match status" value="1"/>
</dbReference>
<dbReference type="AlphaFoldDB" id="A0A2W0EVH7"/>
<dbReference type="InterPro" id="IPR003673">
    <property type="entry name" value="CoA-Trfase_fam_III"/>
</dbReference>
<dbReference type="InterPro" id="IPR044855">
    <property type="entry name" value="CoA-Trfase_III_dom3_sf"/>
</dbReference>
<comment type="caution">
    <text evidence="2">The sequence shown here is derived from an EMBL/GenBank/DDBJ whole genome shotgun (WGS) entry which is preliminary data.</text>
</comment>
<keyword evidence="1 2" id="KW-0808">Transferase</keyword>
<dbReference type="OrthoDB" id="9058532at2"/>
<sequence>MKPLEGVTVVELARVLACPFAGMILAELGARVIKVEQPGDGDETRGYEPFVRQAHENVDHLDEDAQAEALGRERSAYFYAFNRSKESITVNLRTTEGQEVVRKLACEADVILENFPVGTLKRYGLDWPKLKELNQRLLYVSCTGFGQTGPYASRKGYDTVFQAMSGIMSLTGEKDGGPVKPGIPVSDLSSGLWIALGIVSMLQGRQKEGVGAYLDFSMLDGQISLLALAAARYFALDEVPERLGTEHPGRVPSASFRCADGGYVHITGADQHWHPLCTLLGLESLRADPRLQHNSGRVLHRDEVMATLTDAIALMTRDQLCTACDAAGVPAGPLKTLDEVVVDPHLRARGVFADFEHPESGRFPAIQLPFQFNGYDNPTANRPPLLGEHTDQVLQDLGYNPQDIDALHRSGAV</sequence>
<dbReference type="RefSeq" id="WP_110657042.1">
    <property type="nucleotide sequence ID" value="NZ_PDLL01000007.1"/>
</dbReference>
<dbReference type="InterPro" id="IPR023606">
    <property type="entry name" value="CoA-Trfase_III_dom_1_sf"/>
</dbReference>
<protein>
    <submittedName>
        <fullName evidence="2">CoA transferase</fullName>
    </submittedName>
</protein>
<gene>
    <name evidence="2" type="ORF">CRX42_01615</name>
</gene>
<organism evidence="2 3">
    <name type="scientific">Pseudomonas jessenii</name>
    <dbReference type="NCBI Taxonomy" id="77298"/>
    <lineage>
        <taxon>Bacteria</taxon>
        <taxon>Pseudomonadati</taxon>
        <taxon>Pseudomonadota</taxon>
        <taxon>Gammaproteobacteria</taxon>
        <taxon>Pseudomonadales</taxon>
        <taxon>Pseudomonadaceae</taxon>
        <taxon>Pseudomonas</taxon>
    </lineage>
</organism>
<accession>A0A2W0EVH7</accession>
<dbReference type="PANTHER" id="PTHR48207">
    <property type="entry name" value="SUCCINATE--HYDROXYMETHYLGLUTARATE COA-TRANSFERASE"/>
    <property type="match status" value="1"/>
</dbReference>
<name>A0A2W0EVH7_PSEJE</name>
<proteinExistence type="predicted"/>
<dbReference type="Gene3D" id="3.40.50.10540">
    <property type="entry name" value="Crotonobetainyl-coa:carnitine coa-transferase, domain 1"/>
    <property type="match status" value="1"/>
</dbReference>
<evidence type="ECO:0000313" key="2">
    <source>
        <dbReference type="EMBL" id="PYY72339.1"/>
    </source>
</evidence>
<reference evidence="2 3" key="1">
    <citation type="journal article" date="2018" name="Appl. Microbiol. Biotechnol.">
        <title>Characterization of the caprolactam degradation pathway in Pseudomonas jessenii using mass spectrometry-based proteomics.</title>
        <authorList>
            <person name="Otzen M."/>
            <person name="Palacio C."/>
            <person name="Janssen D.B."/>
        </authorList>
    </citation>
    <scope>NUCLEOTIDE SEQUENCE [LARGE SCALE GENOMIC DNA]</scope>
    <source>
        <strain evidence="2 3">GO3</strain>
    </source>
</reference>
<evidence type="ECO:0000256" key="1">
    <source>
        <dbReference type="ARBA" id="ARBA00022679"/>
    </source>
</evidence>
<dbReference type="EMBL" id="PDLL01000007">
    <property type="protein sequence ID" value="PYY72339.1"/>
    <property type="molecule type" value="Genomic_DNA"/>
</dbReference>
<evidence type="ECO:0000313" key="3">
    <source>
        <dbReference type="Proteomes" id="UP000247437"/>
    </source>
</evidence>
<dbReference type="Gene3D" id="3.30.1540.10">
    <property type="entry name" value="formyl-coa transferase, domain 3"/>
    <property type="match status" value="1"/>
</dbReference>
<dbReference type="PANTHER" id="PTHR48207:SF3">
    <property type="entry name" value="SUCCINATE--HYDROXYMETHYLGLUTARATE COA-TRANSFERASE"/>
    <property type="match status" value="1"/>
</dbReference>
<dbReference type="GO" id="GO:0008410">
    <property type="term" value="F:CoA-transferase activity"/>
    <property type="evidence" value="ECO:0007669"/>
    <property type="project" value="TreeGrafter"/>
</dbReference>